<evidence type="ECO:0000256" key="1">
    <source>
        <dbReference type="ARBA" id="ARBA00022553"/>
    </source>
</evidence>
<dbReference type="InterPro" id="IPR011006">
    <property type="entry name" value="CheY-like_superfamily"/>
</dbReference>
<dbReference type="AlphaFoldDB" id="R6UB71"/>
<dbReference type="SUPFAM" id="SSF52172">
    <property type="entry name" value="CheY-like"/>
    <property type="match status" value="1"/>
</dbReference>
<organism evidence="6 7">
    <name type="scientific">Candidatus Colimorpha enterica</name>
    <dbReference type="NCBI Taxonomy" id="3083063"/>
    <lineage>
        <taxon>Bacteria</taxon>
        <taxon>Pseudomonadati</taxon>
        <taxon>Bacteroidota</taxon>
        <taxon>Bacteroidia</taxon>
        <taxon>Bacteroidales</taxon>
        <taxon>Candidatus Colimorpha</taxon>
    </lineage>
</organism>
<dbReference type="GO" id="GO:0000160">
    <property type="term" value="P:phosphorelay signal transduction system"/>
    <property type="evidence" value="ECO:0007669"/>
    <property type="project" value="InterPro"/>
</dbReference>
<evidence type="ECO:0000259" key="5">
    <source>
        <dbReference type="PROSITE" id="PS50110"/>
    </source>
</evidence>
<dbReference type="PRINTS" id="PR00038">
    <property type="entry name" value="HTHLUXR"/>
</dbReference>
<protein>
    <recommendedName>
        <fullName evidence="8">Stage 0 sporulation protein A homolog</fullName>
    </recommendedName>
</protein>
<reference evidence="6" key="1">
    <citation type="submission" date="2012-11" db="EMBL/GenBank/DDBJ databases">
        <title>Dependencies among metagenomic species, viruses, plasmids and units of genetic variation.</title>
        <authorList>
            <person name="Nielsen H.B."/>
            <person name="Almeida M."/>
            <person name="Juncker A.S."/>
            <person name="Rasmussen S."/>
            <person name="Li J."/>
            <person name="Sunagawa S."/>
            <person name="Plichta D."/>
            <person name="Gautier L."/>
            <person name="Le Chatelier E."/>
            <person name="Peletier E."/>
            <person name="Bonde I."/>
            <person name="Nielsen T."/>
            <person name="Manichanh C."/>
            <person name="Arumugam M."/>
            <person name="Batto J."/>
            <person name="Santos M.B.Q.D."/>
            <person name="Blom N."/>
            <person name="Borruel N."/>
            <person name="Burgdorf K.S."/>
            <person name="Boumezbeur F."/>
            <person name="Casellas F."/>
            <person name="Dore J."/>
            <person name="Guarner F."/>
            <person name="Hansen T."/>
            <person name="Hildebrand F."/>
            <person name="Kaas R.S."/>
            <person name="Kennedy S."/>
            <person name="Kristiansen K."/>
            <person name="Kultima J.R."/>
            <person name="Leonard P."/>
            <person name="Levenez F."/>
            <person name="Lund O."/>
            <person name="Moumen B."/>
            <person name="Le Paslier D."/>
            <person name="Pons N."/>
            <person name="Pedersen O."/>
            <person name="Prifti E."/>
            <person name="Qin J."/>
            <person name="Raes J."/>
            <person name="Tap J."/>
            <person name="Tims S."/>
            <person name="Ussery D.W."/>
            <person name="Yamada T."/>
            <person name="MetaHit consortium"/>
            <person name="Renault P."/>
            <person name="Sicheritz-Ponten T."/>
            <person name="Bork P."/>
            <person name="Wang J."/>
            <person name="Brunak S."/>
            <person name="Ehrlich S.D."/>
        </authorList>
    </citation>
    <scope>NUCLEOTIDE SEQUENCE [LARGE SCALE GENOMIC DNA]</scope>
</reference>
<dbReference type="InterPro" id="IPR000792">
    <property type="entry name" value="Tscrpt_reg_LuxR_C"/>
</dbReference>
<evidence type="ECO:0000256" key="3">
    <source>
        <dbReference type="PROSITE-ProRule" id="PRU00169"/>
    </source>
</evidence>
<dbReference type="Gene3D" id="1.10.10.10">
    <property type="entry name" value="Winged helix-like DNA-binding domain superfamily/Winged helix DNA-binding domain"/>
    <property type="match status" value="1"/>
</dbReference>
<name>R6UB71_9BACT</name>
<dbReference type="SUPFAM" id="SSF46894">
    <property type="entry name" value="C-terminal effector domain of the bipartite response regulators"/>
    <property type="match status" value="1"/>
</dbReference>
<evidence type="ECO:0000256" key="2">
    <source>
        <dbReference type="ARBA" id="ARBA00023125"/>
    </source>
</evidence>
<dbReference type="Pfam" id="PF00072">
    <property type="entry name" value="Response_reg"/>
    <property type="match status" value="1"/>
</dbReference>
<evidence type="ECO:0000313" key="7">
    <source>
        <dbReference type="Proteomes" id="UP000017938"/>
    </source>
</evidence>
<dbReference type="InterPro" id="IPR001789">
    <property type="entry name" value="Sig_transdc_resp-reg_receiver"/>
</dbReference>
<dbReference type="SMART" id="SM00421">
    <property type="entry name" value="HTH_LUXR"/>
    <property type="match status" value="1"/>
</dbReference>
<proteinExistence type="predicted"/>
<dbReference type="InterPro" id="IPR039420">
    <property type="entry name" value="WalR-like"/>
</dbReference>
<dbReference type="InterPro" id="IPR036388">
    <property type="entry name" value="WH-like_DNA-bd_sf"/>
</dbReference>
<comment type="caution">
    <text evidence="6">The sequence shown here is derived from an EMBL/GenBank/DDBJ whole genome shotgun (WGS) entry which is preliminary data.</text>
</comment>
<evidence type="ECO:0000313" key="6">
    <source>
        <dbReference type="EMBL" id="CDC77346.1"/>
    </source>
</evidence>
<sequence length="207" mass="23152">MINVLIVEDDPMARQLLEIYINASEKYNHIQSVESAALAEFCCRTNKVDVILMDVCTAMNASGLDAAEKIKKSFPDTKIIIITSQPECSFIERAHEVGVDSFWYKSSEAEQILSVLDRTMAGETVFPESTPSLKLGDTFSENLTDRELDVLRELVAGESDAAIAEKLFMSLRTVKSHIQSMREKTGFRNRTELAVRARESGLVINNK</sequence>
<dbReference type="PROSITE" id="PS50110">
    <property type="entry name" value="RESPONSE_REGULATORY"/>
    <property type="match status" value="1"/>
</dbReference>
<dbReference type="Proteomes" id="UP000017938">
    <property type="component" value="Unassembled WGS sequence"/>
</dbReference>
<dbReference type="GO" id="GO:0003677">
    <property type="term" value="F:DNA binding"/>
    <property type="evidence" value="ECO:0007669"/>
    <property type="project" value="UniProtKB-KW"/>
</dbReference>
<keyword evidence="1 3" id="KW-0597">Phosphoprotein</keyword>
<feature type="domain" description="HTH luxR-type" evidence="4">
    <location>
        <begin position="136"/>
        <end position="201"/>
    </location>
</feature>
<dbReference type="PANTHER" id="PTHR43214">
    <property type="entry name" value="TWO-COMPONENT RESPONSE REGULATOR"/>
    <property type="match status" value="1"/>
</dbReference>
<dbReference type="Pfam" id="PF00196">
    <property type="entry name" value="GerE"/>
    <property type="match status" value="1"/>
</dbReference>
<evidence type="ECO:0008006" key="8">
    <source>
        <dbReference type="Google" id="ProtNLM"/>
    </source>
</evidence>
<keyword evidence="2" id="KW-0238">DNA-binding</keyword>
<evidence type="ECO:0000259" key="4">
    <source>
        <dbReference type="PROSITE" id="PS50043"/>
    </source>
</evidence>
<dbReference type="PROSITE" id="PS50043">
    <property type="entry name" value="HTH_LUXR_2"/>
    <property type="match status" value="1"/>
</dbReference>
<feature type="modified residue" description="4-aspartylphosphate" evidence="3">
    <location>
        <position position="54"/>
    </location>
</feature>
<dbReference type="InterPro" id="IPR058245">
    <property type="entry name" value="NreC/VraR/RcsB-like_REC"/>
</dbReference>
<feature type="domain" description="Response regulatory" evidence="5">
    <location>
        <begin position="3"/>
        <end position="120"/>
    </location>
</feature>
<dbReference type="STRING" id="1263015.BN580_00386"/>
<dbReference type="CDD" id="cd06170">
    <property type="entry name" value="LuxR_C_like"/>
    <property type="match status" value="1"/>
</dbReference>
<dbReference type="SMART" id="SM00448">
    <property type="entry name" value="REC"/>
    <property type="match status" value="1"/>
</dbReference>
<dbReference type="GO" id="GO:0006355">
    <property type="term" value="P:regulation of DNA-templated transcription"/>
    <property type="evidence" value="ECO:0007669"/>
    <property type="project" value="InterPro"/>
</dbReference>
<dbReference type="CDD" id="cd17535">
    <property type="entry name" value="REC_NarL-like"/>
    <property type="match status" value="1"/>
</dbReference>
<dbReference type="Gene3D" id="3.40.50.2300">
    <property type="match status" value="1"/>
</dbReference>
<dbReference type="EMBL" id="CBFW010000436">
    <property type="protein sequence ID" value="CDC77346.1"/>
    <property type="molecule type" value="Genomic_DNA"/>
</dbReference>
<gene>
    <name evidence="6" type="ORF">BN580_00386</name>
</gene>
<dbReference type="InterPro" id="IPR016032">
    <property type="entry name" value="Sig_transdc_resp-reg_C-effctor"/>
</dbReference>
<accession>R6UB71</accession>